<feature type="transmembrane region" description="Helical" evidence="13">
    <location>
        <begin position="257"/>
        <end position="275"/>
    </location>
</feature>
<dbReference type="Gene3D" id="1.10.287.130">
    <property type="match status" value="1"/>
</dbReference>
<dbReference type="InterPro" id="IPR036097">
    <property type="entry name" value="HisK_dim/P_sf"/>
</dbReference>
<keyword evidence="17" id="KW-1185">Reference proteome</keyword>
<evidence type="ECO:0000256" key="13">
    <source>
        <dbReference type="SAM" id="Phobius"/>
    </source>
</evidence>
<dbReference type="SMART" id="SM00388">
    <property type="entry name" value="HisKA"/>
    <property type="match status" value="1"/>
</dbReference>
<dbReference type="Gene3D" id="3.30.565.10">
    <property type="entry name" value="Histidine kinase-like ATPase, C-terminal domain"/>
    <property type="match status" value="1"/>
</dbReference>
<dbReference type="PROSITE" id="PS50109">
    <property type="entry name" value="HIS_KIN"/>
    <property type="match status" value="1"/>
</dbReference>
<dbReference type="GO" id="GO:0005886">
    <property type="term" value="C:plasma membrane"/>
    <property type="evidence" value="ECO:0007669"/>
    <property type="project" value="UniProtKB-SubCell"/>
</dbReference>
<dbReference type="InterPro" id="IPR004358">
    <property type="entry name" value="Sig_transdc_His_kin-like_C"/>
</dbReference>
<dbReference type="Proteomes" id="UP000611723">
    <property type="component" value="Unassembled WGS sequence"/>
</dbReference>
<evidence type="ECO:0000256" key="3">
    <source>
        <dbReference type="ARBA" id="ARBA00012438"/>
    </source>
</evidence>
<dbReference type="PANTHER" id="PTHR43711">
    <property type="entry name" value="TWO-COMPONENT HISTIDINE KINASE"/>
    <property type="match status" value="1"/>
</dbReference>
<dbReference type="PANTHER" id="PTHR43711:SF1">
    <property type="entry name" value="HISTIDINE KINASE 1"/>
    <property type="match status" value="1"/>
</dbReference>
<dbReference type="SUPFAM" id="SSF47384">
    <property type="entry name" value="Homodimeric domain of signal transducing histidine kinase"/>
    <property type="match status" value="1"/>
</dbReference>
<keyword evidence="14" id="KW-0732">Signal</keyword>
<dbReference type="SMART" id="SM00387">
    <property type="entry name" value="HATPase_c"/>
    <property type="match status" value="1"/>
</dbReference>
<feature type="transmembrane region" description="Helical" evidence="13">
    <location>
        <begin position="287"/>
        <end position="305"/>
    </location>
</feature>
<feature type="coiled-coil region" evidence="12">
    <location>
        <begin position="407"/>
        <end position="441"/>
    </location>
</feature>
<keyword evidence="10" id="KW-0902">Two-component regulatory system</keyword>
<dbReference type="Pfam" id="PF02518">
    <property type="entry name" value="HATPase_c"/>
    <property type="match status" value="1"/>
</dbReference>
<keyword evidence="13" id="KW-1133">Transmembrane helix</keyword>
<dbReference type="RefSeq" id="WP_201429776.1">
    <property type="nucleotide sequence ID" value="NZ_JAEQBW010000001.1"/>
</dbReference>
<keyword evidence="8 16" id="KW-0418">Kinase</keyword>
<dbReference type="AlphaFoldDB" id="A0A935C5W3"/>
<dbReference type="FunFam" id="3.30.565.10:FF:000023">
    <property type="entry name" value="PAS domain-containing sensor histidine kinase"/>
    <property type="match status" value="1"/>
</dbReference>
<keyword evidence="6" id="KW-0808">Transferase</keyword>
<evidence type="ECO:0000256" key="14">
    <source>
        <dbReference type="SAM" id="SignalP"/>
    </source>
</evidence>
<evidence type="ECO:0000313" key="17">
    <source>
        <dbReference type="Proteomes" id="UP000611723"/>
    </source>
</evidence>
<keyword evidence="4" id="KW-1003">Cell membrane</keyword>
<dbReference type="Pfam" id="PF07695">
    <property type="entry name" value="7TMR-DISM_7TM"/>
    <property type="match status" value="1"/>
</dbReference>
<evidence type="ECO:0000256" key="8">
    <source>
        <dbReference type="ARBA" id="ARBA00022777"/>
    </source>
</evidence>
<evidence type="ECO:0000256" key="1">
    <source>
        <dbReference type="ARBA" id="ARBA00000085"/>
    </source>
</evidence>
<comment type="caution">
    <text evidence="16">The sequence shown here is derived from an EMBL/GenBank/DDBJ whole genome shotgun (WGS) entry which is preliminary data.</text>
</comment>
<evidence type="ECO:0000256" key="5">
    <source>
        <dbReference type="ARBA" id="ARBA00022553"/>
    </source>
</evidence>
<evidence type="ECO:0000256" key="7">
    <source>
        <dbReference type="ARBA" id="ARBA00022741"/>
    </source>
</evidence>
<keyword evidence="7" id="KW-0547">Nucleotide-binding</keyword>
<keyword evidence="12" id="KW-0175">Coiled coil</keyword>
<dbReference type="EC" id="2.7.13.3" evidence="3"/>
<comment type="subcellular location">
    <subcellularLocation>
        <location evidence="2">Cell membrane</location>
    </subcellularLocation>
</comment>
<accession>A0A935C5W3</accession>
<evidence type="ECO:0000256" key="10">
    <source>
        <dbReference type="ARBA" id="ARBA00023012"/>
    </source>
</evidence>
<feature type="transmembrane region" description="Helical" evidence="13">
    <location>
        <begin position="311"/>
        <end position="328"/>
    </location>
</feature>
<dbReference type="InterPro" id="IPR005467">
    <property type="entry name" value="His_kinase_dom"/>
</dbReference>
<organism evidence="16 17">
    <name type="scientific">Marivirga aurantiaca</name>
    <dbReference type="NCBI Taxonomy" id="2802615"/>
    <lineage>
        <taxon>Bacteria</taxon>
        <taxon>Pseudomonadati</taxon>
        <taxon>Bacteroidota</taxon>
        <taxon>Cytophagia</taxon>
        <taxon>Cytophagales</taxon>
        <taxon>Marivirgaceae</taxon>
        <taxon>Marivirga</taxon>
    </lineage>
</organism>
<protein>
    <recommendedName>
        <fullName evidence="3">histidine kinase</fullName>
        <ecNumber evidence="3">2.7.13.3</ecNumber>
    </recommendedName>
</protein>
<dbReference type="SUPFAM" id="SSF55874">
    <property type="entry name" value="ATPase domain of HSP90 chaperone/DNA topoisomerase II/histidine kinase"/>
    <property type="match status" value="1"/>
</dbReference>
<evidence type="ECO:0000256" key="12">
    <source>
        <dbReference type="SAM" id="Coils"/>
    </source>
</evidence>
<evidence type="ECO:0000256" key="9">
    <source>
        <dbReference type="ARBA" id="ARBA00022840"/>
    </source>
</evidence>
<feature type="transmembrane region" description="Helical" evidence="13">
    <location>
        <begin position="368"/>
        <end position="386"/>
    </location>
</feature>
<reference evidence="16" key="1">
    <citation type="submission" date="2021-01" db="EMBL/GenBank/DDBJ databases">
        <title>Marivirga aurantiaca sp. nov., isolated from intertidal surface sediments.</title>
        <authorList>
            <person name="Zhang M."/>
        </authorList>
    </citation>
    <scope>NUCLEOTIDE SEQUENCE</scope>
    <source>
        <strain evidence="16">S37H4</strain>
    </source>
</reference>
<evidence type="ECO:0000256" key="11">
    <source>
        <dbReference type="ARBA" id="ARBA00023136"/>
    </source>
</evidence>
<feature type="domain" description="Histidine kinase" evidence="15">
    <location>
        <begin position="448"/>
        <end position="664"/>
    </location>
</feature>
<dbReference type="InterPro" id="IPR003661">
    <property type="entry name" value="HisK_dim/P_dom"/>
</dbReference>
<dbReference type="EMBL" id="JAEQBW010000001">
    <property type="protein sequence ID" value="MBK6264101.1"/>
    <property type="molecule type" value="Genomic_DNA"/>
</dbReference>
<evidence type="ECO:0000256" key="4">
    <source>
        <dbReference type="ARBA" id="ARBA00022475"/>
    </source>
</evidence>
<feature type="transmembrane region" description="Helical" evidence="13">
    <location>
        <begin position="340"/>
        <end position="362"/>
    </location>
</feature>
<keyword evidence="9" id="KW-0067">ATP-binding</keyword>
<evidence type="ECO:0000259" key="15">
    <source>
        <dbReference type="PROSITE" id="PS50109"/>
    </source>
</evidence>
<feature type="chain" id="PRO_5036910384" description="histidine kinase" evidence="14">
    <location>
        <begin position="21"/>
        <end position="671"/>
    </location>
</feature>
<comment type="catalytic activity">
    <reaction evidence="1">
        <text>ATP + protein L-histidine = ADP + protein N-phospho-L-histidine.</text>
        <dbReference type="EC" id="2.7.13.3"/>
    </reaction>
</comment>
<proteinExistence type="predicted"/>
<dbReference type="InterPro" id="IPR036890">
    <property type="entry name" value="HATPase_C_sf"/>
</dbReference>
<feature type="signal peptide" evidence="14">
    <location>
        <begin position="1"/>
        <end position="20"/>
    </location>
</feature>
<evidence type="ECO:0000256" key="2">
    <source>
        <dbReference type="ARBA" id="ARBA00004236"/>
    </source>
</evidence>
<dbReference type="GO" id="GO:0005524">
    <property type="term" value="F:ATP binding"/>
    <property type="evidence" value="ECO:0007669"/>
    <property type="project" value="UniProtKB-KW"/>
</dbReference>
<name>A0A935C5W3_9BACT</name>
<evidence type="ECO:0000256" key="6">
    <source>
        <dbReference type="ARBA" id="ARBA00022679"/>
    </source>
</evidence>
<dbReference type="CDD" id="cd00082">
    <property type="entry name" value="HisKA"/>
    <property type="match status" value="1"/>
</dbReference>
<evidence type="ECO:0000313" key="16">
    <source>
        <dbReference type="EMBL" id="MBK6264101.1"/>
    </source>
</evidence>
<feature type="transmembrane region" description="Helical" evidence="13">
    <location>
        <begin position="189"/>
        <end position="207"/>
    </location>
</feature>
<dbReference type="InterPro" id="IPR003594">
    <property type="entry name" value="HATPase_dom"/>
</dbReference>
<keyword evidence="5" id="KW-0597">Phosphoprotein</keyword>
<keyword evidence="11 13" id="KW-0472">Membrane</keyword>
<dbReference type="InterPro" id="IPR050736">
    <property type="entry name" value="Sensor_HK_Regulatory"/>
</dbReference>
<dbReference type="GO" id="GO:0000155">
    <property type="term" value="F:phosphorelay sensor kinase activity"/>
    <property type="evidence" value="ECO:0007669"/>
    <property type="project" value="InterPro"/>
</dbReference>
<feature type="transmembrane region" description="Helical" evidence="13">
    <location>
        <begin position="219"/>
        <end position="237"/>
    </location>
</feature>
<dbReference type="InterPro" id="IPR011623">
    <property type="entry name" value="7TMR_DISM_rcpt_extracell_dom1"/>
</dbReference>
<keyword evidence="13" id="KW-0812">Transmembrane</keyword>
<dbReference type="Pfam" id="PF00512">
    <property type="entry name" value="HisKA"/>
    <property type="match status" value="1"/>
</dbReference>
<gene>
    <name evidence="16" type="ORF">JKA74_03550</name>
</gene>
<dbReference type="PRINTS" id="PR00344">
    <property type="entry name" value="BCTRLSENSOR"/>
</dbReference>
<sequence>MKLFLKFLFLWGLMTTNVMAQENVLDLRGKDLDTEIHTLQHQWQMVFGEFLSSEEMQSKKVKFYINTLNTWTGKEYDGKKLPATGYATFYLRVLVNENQKNLAINALVTSTNYRLYINNQFLGEIGKVGKNKEEAKPLYTNKIYKIPPHEGVLDIVYHVSNFHYRRGGLVRAPLLGKHDVLTESRAKKIAISFFLIGSIFFMGLFHLGSNLFRHKTKLAFYFSLVCFLTVLRTLSVNEYILTEYLNFPWWLSTRIEFISFFLILAFTIKFIYHMFPAFIPVFFIRAPYYIAIGASILTVFLPLFYSSYFIPFMQLTTILTGLGLLYFIAKESIKGDKEVIVALVGFIMLFGVTVIEIMLHHYRIVADLVFSSGIFLYLFSHVVIMANRLNSTHENVEKLGQALKVANTELEGKVKERTKQLDKQNKALTQSIHQLKRINEEKNGLIHVVAHDLKSPLNTNLGLIQLIKMEGGLTPDQLVFLKNLEKSNKQGVNLIDDLLILYNMESQKEANVSPIELPEYLSEMADKHRGTASLKRIEIKTELTTFSDPFFTDESLLNRILDNLISNAIKFSRSGTSVYLKARLEDEFLSFEVQDEGIGIMEKEHNKVFKKFQKMNNKPTGNESSSGLGLSIVKELVEILNGDIGFKSESGKGSTFWVKLPNLKKNEFAEI</sequence>